<protein>
    <submittedName>
        <fullName evidence="2">Uncharacterized protein</fullName>
    </submittedName>
</protein>
<feature type="transmembrane region" description="Helical" evidence="1">
    <location>
        <begin position="12"/>
        <end position="32"/>
    </location>
</feature>
<dbReference type="RefSeq" id="WP_133108627.1">
    <property type="nucleotide sequence ID" value="NZ_SMNA01000007.1"/>
</dbReference>
<dbReference type="Proteomes" id="UP000504882">
    <property type="component" value="Unassembled WGS sequence"/>
</dbReference>
<comment type="caution">
    <text evidence="2">The sequence shown here is derived from an EMBL/GenBank/DDBJ whole genome shotgun (WGS) entry which is preliminary data.</text>
</comment>
<keyword evidence="1" id="KW-0472">Membrane</keyword>
<dbReference type="EMBL" id="SMNA01000007">
    <property type="protein sequence ID" value="TDE91593.1"/>
    <property type="molecule type" value="Genomic_DNA"/>
</dbReference>
<name>A0ABY2E4A8_9MICO</name>
<evidence type="ECO:0000313" key="3">
    <source>
        <dbReference type="Proteomes" id="UP000504882"/>
    </source>
</evidence>
<evidence type="ECO:0000256" key="1">
    <source>
        <dbReference type="SAM" id="Phobius"/>
    </source>
</evidence>
<sequence>MDEYTPKVPDRVRTWAYGVGIGLGLGAAPALLALNQPALAGVAAALAGAANALAFGYRPTRPSAS</sequence>
<keyword evidence="3" id="KW-1185">Reference proteome</keyword>
<feature type="transmembrane region" description="Helical" evidence="1">
    <location>
        <begin position="38"/>
        <end position="57"/>
    </location>
</feature>
<accession>A0ABY2E4A8</accession>
<proteinExistence type="predicted"/>
<reference evidence="2 3" key="1">
    <citation type="submission" date="2019-03" db="EMBL/GenBank/DDBJ databases">
        <title>Genomic features of bacteria from cold environments.</title>
        <authorList>
            <person name="Shen L."/>
        </authorList>
    </citation>
    <scope>NUCLEOTIDE SEQUENCE [LARGE SCALE GENOMIC DNA]</scope>
    <source>
        <strain evidence="3">T3246-1</strain>
    </source>
</reference>
<keyword evidence="1" id="KW-0812">Transmembrane</keyword>
<organism evidence="2 3">
    <name type="scientific">Occultella glacieicola</name>
    <dbReference type="NCBI Taxonomy" id="2518684"/>
    <lineage>
        <taxon>Bacteria</taxon>
        <taxon>Bacillati</taxon>
        <taxon>Actinomycetota</taxon>
        <taxon>Actinomycetes</taxon>
        <taxon>Micrococcales</taxon>
        <taxon>Ruaniaceae</taxon>
        <taxon>Occultella</taxon>
    </lineage>
</organism>
<keyword evidence="1" id="KW-1133">Transmembrane helix</keyword>
<gene>
    <name evidence="2" type="ORF">EXU48_15725</name>
</gene>
<evidence type="ECO:0000313" key="2">
    <source>
        <dbReference type="EMBL" id="TDE91593.1"/>
    </source>
</evidence>